<name>A0ABS5SGS8_9BACT</name>
<evidence type="ECO:0000313" key="1">
    <source>
        <dbReference type="EMBL" id="MBT0653791.1"/>
    </source>
</evidence>
<dbReference type="RefSeq" id="WP_214175795.1">
    <property type="nucleotide sequence ID" value="NZ_JAHCVK010000005.1"/>
</dbReference>
<evidence type="ECO:0000313" key="2">
    <source>
        <dbReference type="Proteomes" id="UP000756860"/>
    </source>
</evidence>
<gene>
    <name evidence="1" type="ORF">KI810_12045</name>
</gene>
<accession>A0ABS5SGS8</accession>
<organism evidence="1 2">
    <name type="scientific">Geomobilimonas luticola</name>
    <dbReference type="NCBI Taxonomy" id="1114878"/>
    <lineage>
        <taxon>Bacteria</taxon>
        <taxon>Pseudomonadati</taxon>
        <taxon>Thermodesulfobacteriota</taxon>
        <taxon>Desulfuromonadia</taxon>
        <taxon>Geobacterales</taxon>
        <taxon>Geobacteraceae</taxon>
        <taxon>Geomobilimonas</taxon>
    </lineage>
</organism>
<comment type="caution">
    <text evidence="1">The sequence shown here is derived from an EMBL/GenBank/DDBJ whole genome shotgun (WGS) entry which is preliminary data.</text>
</comment>
<keyword evidence="2" id="KW-1185">Reference proteome</keyword>
<proteinExistence type="predicted"/>
<dbReference type="Proteomes" id="UP000756860">
    <property type="component" value="Unassembled WGS sequence"/>
</dbReference>
<protein>
    <submittedName>
        <fullName evidence="1">Uncharacterized protein</fullName>
    </submittedName>
</protein>
<dbReference type="EMBL" id="JAHCVK010000005">
    <property type="protein sequence ID" value="MBT0653791.1"/>
    <property type="molecule type" value="Genomic_DNA"/>
</dbReference>
<reference evidence="1 2" key="1">
    <citation type="submission" date="2021-05" db="EMBL/GenBank/DDBJ databases">
        <title>The draft genome of Geobacter luticola JCM 17780.</title>
        <authorList>
            <person name="Xu Z."/>
            <person name="Masuda Y."/>
            <person name="Itoh H."/>
            <person name="Senoo K."/>
        </authorList>
    </citation>
    <scope>NUCLEOTIDE SEQUENCE [LARGE SCALE GENOMIC DNA]</scope>
    <source>
        <strain evidence="1 2">JCM 17780</strain>
    </source>
</reference>
<sequence>MQILRKAAWNGVLAPKRLMGLFVLTIDRDAVAVTYLKGDGVEIDVLHNLICAGGSC</sequence>